<proteinExistence type="predicted"/>
<evidence type="ECO:0000313" key="8">
    <source>
        <dbReference type="EMBL" id="PSK92275.1"/>
    </source>
</evidence>
<evidence type="ECO:0000256" key="7">
    <source>
        <dbReference type="ARBA" id="ARBA00023291"/>
    </source>
</evidence>
<keyword evidence="3" id="KW-0479">Metal-binding</keyword>
<dbReference type="AlphaFoldDB" id="A0A2P8D4Y7"/>
<dbReference type="Pfam" id="PF13459">
    <property type="entry name" value="Fer4_15"/>
    <property type="match status" value="1"/>
</dbReference>
<comment type="caution">
    <text evidence="8">The sequence shown here is derived from an EMBL/GenBank/DDBJ whole genome shotgun (WGS) entry which is preliminary data.</text>
</comment>
<dbReference type="EMBL" id="PYGA01000018">
    <property type="protein sequence ID" value="PSK92275.1"/>
    <property type="molecule type" value="Genomic_DNA"/>
</dbReference>
<keyword evidence="2" id="KW-0813">Transport</keyword>
<dbReference type="InterPro" id="IPR051269">
    <property type="entry name" value="Fe-S_cluster_ET"/>
</dbReference>
<keyword evidence="7" id="KW-0003">3Fe-4S</keyword>
<dbReference type="Proteomes" id="UP000240542">
    <property type="component" value="Unassembled WGS sequence"/>
</dbReference>
<dbReference type="GO" id="GO:0046872">
    <property type="term" value="F:metal ion binding"/>
    <property type="evidence" value="ECO:0007669"/>
    <property type="project" value="UniProtKB-KW"/>
</dbReference>
<accession>A0A2P8D4Y7</accession>
<evidence type="ECO:0000256" key="2">
    <source>
        <dbReference type="ARBA" id="ARBA00022448"/>
    </source>
</evidence>
<dbReference type="OrthoDB" id="9803319at2"/>
<reference evidence="8 9" key="1">
    <citation type="submission" date="2018-03" db="EMBL/GenBank/DDBJ databases">
        <title>Genomic Encyclopedia of Archaeal and Bacterial Type Strains, Phase II (KMG-II): from individual species to whole genera.</title>
        <authorList>
            <person name="Goeker M."/>
        </authorList>
    </citation>
    <scope>NUCLEOTIDE SEQUENCE [LARGE SCALE GENOMIC DNA]</scope>
    <source>
        <strain evidence="8 9">DSM 45312</strain>
    </source>
</reference>
<comment type="cofactor">
    <cofactor evidence="1">
        <name>[3Fe-4S] cluster</name>
        <dbReference type="ChEBI" id="CHEBI:21137"/>
    </cofactor>
</comment>
<evidence type="ECO:0000256" key="6">
    <source>
        <dbReference type="ARBA" id="ARBA00023014"/>
    </source>
</evidence>
<organism evidence="8 9">
    <name type="scientific">Murinocardiopsis flavida</name>
    <dbReference type="NCBI Taxonomy" id="645275"/>
    <lineage>
        <taxon>Bacteria</taxon>
        <taxon>Bacillati</taxon>
        <taxon>Actinomycetota</taxon>
        <taxon>Actinomycetes</taxon>
        <taxon>Streptosporangiales</taxon>
        <taxon>Nocardiopsidaceae</taxon>
        <taxon>Murinocardiopsis</taxon>
    </lineage>
</organism>
<keyword evidence="4" id="KW-0249">Electron transport</keyword>
<keyword evidence="9" id="KW-1185">Reference proteome</keyword>
<name>A0A2P8D4Y7_9ACTN</name>
<gene>
    <name evidence="8" type="ORF">CLV63_11834</name>
</gene>
<evidence type="ECO:0000256" key="4">
    <source>
        <dbReference type="ARBA" id="ARBA00022982"/>
    </source>
</evidence>
<dbReference type="SUPFAM" id="SSF54862">
    <property type="entry name" value="4Fe-4S ferredoxins"/>
    <property type="match status" value="1"/>
</dbReference>
<evidence type="ECO:0000313" key="9">
    <source>
        <dbReference type="Proteomes" id="UP000240542"/>
    </source>
</evidence>
<keyword evidence="5" id="KW-0408">Iron</keyword>
<dbReference type="RefSeq" id="WP_106585290.1">
    <property type="nucleotide sequence ID" value="NZ_PYGA01000018.1"/>
</dbReference>
<evidence type="ECO:0000256" key="3">
    <source>
        <dbReference type="ARBA" id="ARBA00022723"/>
    </source>
</evidence>
<evidence type="ECO:0000256" key="5">
    <source>
        <dbReference type="ARBA" id="ARBA00023004"/>
    </source>
</evidence>
<evidence type="ECO:0000256" key="1">
    <source>
        <dbReference type="ARBA" id="ARBA00001927"/>
    </source>
</evidence>
<dbReference type="PANTHER" id="PTHR36923:SF3">
    <property type="entry name" value="FERREDOXIN"/>
    <property type="match status" value="1"/>
</dbReference>
<protein>
    <submittedName>
        <fullName evidence="8">Ferredoxin</fullName>
    </submittedName>
</protein>
<dbReference type="PANTHER" id="PTHR36923">
    <property type="entry name" value="FERREDOXIN"/>
    <property type="match status" value="1"/>
</dbReference>
<dbReference type="GO" id="GO:0051538">
    <property type="term" value="F:3 iron, 4 sulfur cluster binding"/>
    <property type="evidence" value="ECO:0007669"/>
    <property type="project" value="UniProtKB-KW"/>
</dbReference>
<sequence>MRVNVDFDQCESNAVCMGIEPTVFEVRDDDFLYVLQEEPPEALRAKVEEAARMCPKQAISVEG</sequence>
<dbReference type="Gene3D" id="3.30.70.20">
    <property type="match status" value="1"/>
</dbReference>
<keyword evidence="6" id="KW-0411">Iron-sulfur</keyword>